<organism evidence="2 3">
    <name type="scientific">Ditylenchus dipsaci</name>
    <dbReference type="NCBI Taxonomy" id="166011"/>
    <lineage>
        <taxon>Eukaryota</taxon>
        <taxon>Metazoa</taxon>
        <taxon>Ecdysozoa</taxon>
        <taxon>Nematoda</taxon>
        <taxon>Chromadorea</taxon>
        <taxon>Rhabditida</taxon>
        <taxon>Tylenchina</taxon>
        <taxon>Tylenchomorpha</taxon>
        <taxon>Sphaerularioidea</taxon>
        <taxon>Anguinidae</taxon>
        <taxon>Anguininae</taxon>
        <taxon>Ditylenchus</taxon>
    </lineage>
</organism>
<dbReference type="Proteomes" id="UP000887574">
    <property type="component" value="Unplaced"/>
</dbReference>
<reference evidence="3" key="1">
    <citation type="submission" date="2022-11" db="UniProtKB">
        <authorList>
            <consortium name="WormBaseParasite"/>
        </authorList>
    </citation>
    <scope>IDENTIFICATION</scope>
</reference>
<feature type="compositionally biased region" description="Basic residues" evidence="1">
    <location>
        <begin position="364"/>
        <end position="378"/>
    </location>
</feature>
<feature type="region of interest" description="Disordered" evidence="1">
    <location>
        <begin position="265"/>
        <end position="285"/>
    </location>
</feature>
<evidence type="ECO:0000313" key="3">
    <source>
        <dbReference type="WBParaSite" id="jg794"/>
    </source>
</evidence>
<feature type="region of interest" description="Disordered" evidence="1">
    <location>
        <begin position="322"/>
        <end position="388"/>
    </location>
</feature>
<protein>
    <submittedName>
        <fullName evidence="3">Uncharacterized protein</fullName>
    </submittedName>
</protein>
<proteinExistence type="predicted"/>
<evidence type="ECO:0000256" key="1">
    <source>
        <dbReference type="SAM" id="MobiDB-lite"/>
    </source>
</evidence>
<feature type="region of interest" description="Disordered" evidence="1">
    <location>
        <begin position="200"/>
        <end position="219"/>
    </location>
</feature>
<dbReference type="AlphaFoldDB" id="A0A915EMW2"/>
<accession>A0A915EMW2</accession>
<evidence type="ECO:0000313" key="2">
    <source>
        <dbReference type="Proteomes" id="UP000887574"/>
    </source>
</evidence>
<dbReference type="WBParaSite" id="jg794">
    <property type="protein sequence ID" value="jg794"/>
    <property type="gene ID" value="jg794"/>
</dbReference>
<feature type="compositionally biased region" description="Polar residues" evidence="1">
    <location>
        <begin position="349"/>
        <end position="363"/>
    </location>
</feature>
<keyword evidence="2" id="KW-1185">Reference proteome</keyword>
<sequence>MAKLHPAVKSSLHKLTPFLDSDKCPFTVSISVFVAELENLIERVLCCLCHFSSWIHVIRASKDVLEPKNFPKERYDLAKYCVESVLANRMNVSTAVTVNCYDSDLNEQELQHYVNLATKRISYYRKETAKNIASKDGVANQIKVNRFWMERRRKHWRLINRSDEVFRPSHVFRQLLHALESKFKTGRSLTCRSLLSIGPLSQEEGRSSSSTLGRNVEVKKKADPLNSTLSSFKPPASNTPMKGRLLLSIPKSMDQSLKKLKVMDAKPVEKSVKRNKPSDAVEPKLDIQSLEPEIVMNVTISKQQNPVDQSLKPKKVLDTAEVKAADKSTNKKKKKSSDTTSSTAADRILNTQVSSTKSTNQSLKPKKSTVAKPKKSVRFSRSEKAKRLKYDGDSPKRVLKAALSVKESAGEVVQKDPEIRHSVEEVKKEIADLVAFGRLDESKKQPMIDALLDVFVEGNSMSDAIRTFNVLRKTFVKYVQSIAEKAPTDKKTAYEKPISHTEERAKEMETIKPAVASIVTEKESVSSKAPVASSCMPSSENVALGFEGGVLRGGSARSRHIDDSNLSFEELQAVVAEKISRKIEGSKVMTAANLLAAKRVLEKRIEAEYIQGNPEDEKTFHWLYEKLFLKKNC</sequence>
<name>A0A915EMW2_9BILA</name>